<reference evidence="7" key="2">
    <citation type="journal article" date="2021" name="PeerJ">
        <title>Extensive microbial diversity within the chicken gut microbiome revealed by metagenomics and culture.</title>
        <authorList>
            <person name="Gilroy R."/>
            <person name="Ravi A."/>
            <person name="Getino M."/>
            <person name="Pursley I."/>
            <person name="Horton D.L."/>
            <person name="Alikhan N.F."/>
            <person name="Baker D."/>
            <person name="Gharbi K."/>
            <person name="Hall N."/>
            <person name="Watson M."/>
            <person name="Adriaenssens E.M."/>
            <person name="Foster-Nyarko E."/>
            <person name="Jarju S."/>
            <person name="Secka A."/>
            <person name="Antonio M."/>
            <person name="Oren A."/>
            <person name="Chaudhuri R.R."/>
            <person name="La Ragione R."/>
            <person name="Hildebrand F."/>
            <person name="Pallen M.J."/>
        </authorList>
    </citation>
    <scope>NUCLEOTIDE SEQUENCE</scope>
    <source>
        <strain evidence="7">11687</strain>
    </source>
</reference>
<evidence type="ECO:0000256" key="3">
    <source>
        <dbReference type="ARBA" id="ARBA00022723"/>
    </source>
</evidence>
<dbReference type="AlphaFoldDB" id="A0A9D1MDT7"/>
<keyword evidence="6" id="KW-0175">Coiled coil</keyword>
<gene>
    <name evidence="7" type="ORF">IAC57_01035</name>
</gene>
<dbReference type="Gene3D" id="3.40.50.1000">
    <property type="entry name" value="HAD superfamily/HAD-like"/>
    <property type="match status" value="1"/>
</dbReference>
<dbReference type="SFLD" id="SFLDG01129">
    <property type="entry name" value="C1.5:_HAD__Beta-PGM__Phosphata"/>
    <property type="match status" value="1"/>
</dbReference>
<accession>A0A9D1MDT7</accession>
<dbReference type="GO" id="GO:0046872">
    <property type="term" value="F:metal ion binding"/>
    <property type="evidence" value="ECO:0007669"/>
    <property type="project" value="UniProtKB-KW"/>
</dbReference>
<evidence type="ECO:0000313" key="7">
    <source>
        <dbReference type="EMBL" id="HIU58663.1"/>
    </source>
</evidence>
<dbReference type="PANTHER" id="PTHR46193">
    <property type="entry name" value="6-PHOSPHOGLUCONATE PHOSPHATASE"/>
    <property type="match status" value="1"/>
</dbReference>
<evidence type="ECO:0000256" key="5">
    <source>
        <dbReference type="ARBA" id="ARBA00023277"/>
    </source>
</evidence>
<dbReference type="Pfam" id="PF00702">
    <property type="entry name" value="Hydrolase"/>
    <property type="match status" value="1"/>
</dbReference>
<dbReference type="NCBIfam" id="TIGR01509">
    <property type="entry name" value="HAD-SF-IA-v3"/>
    <property type="match status" value="1"/>
</dbReference>
<evidence type="ECO:0000256" key="2">
    <source>
        <dbReference type="ARBA" id="ARBA00006171"/>
    </source>
</evidence>
<dbReference type="SFLD" id="SFLDS00003">
    <property type="entry name" value="Haloacid_Dehalogenase"/>
    <property type="match status" value="1"/>
</dbReference>
<organism evidence="7 8">
    <name type="scientific">Candidatus Scatosoma pullistercoris</name>
    <dbReference type="NCBI Taxonomy" id="2840934"/>
    <lineage>
        <taxon>Bacteria</taxon>
        <taxon>Bacillati</taxon>
        <taxon>Bacillota</taxon>
        <taxon>Clostridia</taxon>
        <taxon>Candidatus Scatosoma</taxon>
    </lineage>
</organism>
<dbReference type="InterPro" id="IPR023198">
    <property type="entry name" value="PGP-like_dom2"/>
</dbReference>
<sequence length="221" mass="23954">MNYKGAIFDLDGVICQTEELHYLAWKALADRLNIYFDHEINARLRGRSRMACLEIILERANAEYTSLEKEAFAAEKNAIFADSLRKVGVKDVSDDVRETLKSLKERGVALAVASSSKNAPEILERIGLEDAFDAIADGHDLISADDDPSAVLQAEERMEELFLKAAEKLGLTPGECLVVDDAVPGIDAGLSGGFLTAGVGTAASYEKTGYKLTKPSDLLSI</sequence>
<keyword evidence="4" id="KW-0460">Magnesium</keyword>
<comment type="caution">
    <text evidence="7">The sequence shown here is derived from an EMBL/GenBank/DDBJ whole genome shotgun (WGS) entry which is preliminary data.</text>
</comment>
<evidence type="ECO:0000313" key="8">
    <source>
        <dbReference type="Proteomes" id="UP000824081"/>
    </source>
</evidence>
<dbReference type="Proteomes" id="UP000824081">
    <property type="component" value="Unassembled WGS sequence"/>
</dbReference>
<dbReference type="Gene3D" id="1.10.150.240">
    <property type="entry name" value="Putative phosphatase, domain 2"/>
    <property type="match status" value="1"/>
</dbReference>
<proteinExistence type="inferred from homology"/>
<dbReference type="InterPro" id="IPR051600">
    <property type="entry name" value="Beta-PGM-like"/>
</dbReference>
<dbReference type="EMBL" id="DVMZ01000028">
    <property type="protein sequence ID" value="HIU58663.1"/>
    <property type="molecule type" value="Genomic_DNA"/>
</dbReference>
<keyword evidence="3" id="KW-0479">Metal-binding</keyword>
<protein>
    <submittedName>
        <fullName evidence="7">HAD-IA family hydrolase</fullName>
    </submittedName>
</protein>
<comment type="cofactor">
    <cofactor evidence="1">
        <name>Mg(2+)</name>
        <dbReference type="ChEBI" id="CHEBI:18420"/>
    </cofactor>
</comment>
<dbReference type="InterPro" id="IPR036412">
    <property type="entry name" value="HAD-like_sf"/>
</dbReference>
<dbReference type="PANTHER" id="PTHR46193:SF18">
    <property type="entry name" value="HEXITOL PHOSPHATASE B"/>
    <property type="match status" value="1"/>
</dbReference>
<evidence type="ECO:0000256" key="6">
    <source>
        <dbReference type="SAM" id="Coils"/>
    </source>
</evidence>
<dbReference type="InterPro" id="IPR006439">
    <property type="entry name" value="HAD-SF_hydro_IA"/>
</dbReference>
<feature type="coiled-coil region" evidence="6">
    <location>
        <begin position="50"/>
        <end position="77"/>
    </location>
</feature>
<reference evidence="7" key="1">
    <citation type="submission" date="2020-10" db="EMBL/GenBank/DDBJ databases">
        <authorList>
            <person name="Gilroy R."/>
        </authorList>
    </citation>
    <scope>NUCLEOTIDE SEQUENCE</scope>
    <source>
        <strain evidence="7">11687</strain>
    </source>
</reference>
<comment type="similarity">
    <text evidence="2">Belongs to the HAD-like hydrolase superfamily. CbbY/CbbZ/Gph/YieH family.</text>
</comment>
<keyword evidence="5" id="KW-0119">Carbohydrate metabolism</keyword>
<dbReference type="SUPFAM" id="SSF56784">
    <property type="entry name" value="HAD-like"/>
    <property type="match status" value="1"/>
</dbReference>
<dbReference type="GO" id="GO:0016787">
    <property type="term" value="F:hydrolase activity"/>
    <property type="evidence" value="ECO:0007669"/>
    <property type="project" value="UniProtKB-KW"/>
</dbReference>
<dbReference type="InterPro" id="IPR023214">
    <property type="entry name" value="HAD_sf"/>
</dbReference>
<evidence type="ECO:0000256" key="1">
    <source>
        <dbReference type="ARBA" id="ARBA00001946"/>
    </source>
</evidence>
<evidence type="ECO:0000256" key="4">
    <source>
        <dbReference type="ARBA" id="ARBA00022842"/>
    </source>
</evidence>
<keyword evidence="7" id="KW-0378">Hydrolase</keyword>
<name>A0A9D1MDT7_9FIRM</name>